<evidence type="ECO:0000256" key="6">
    <source>
        <dbReference type="ARBA" id="ARBA00023015"/>
    </source>
</evidence>
<dbReference type="AlphaFoldDB" id="A0A8S3TZ71"/>
<dbReference type="PRINTS" id="PR00546">
    <property type="entry name" value="THYROIDHORMR"/>
</dbReference>
<comment type="caution">
    <text evidence="14">The sequence shown here is derived from an EMBL/GenBank/DDBJ whole genome shotgun (WGS) entry which is preliminary data.</text>
</comment>
<dbReference type="GO" id="GO:0000978">
    <property type="term" value="F:RNA polymerase II cis-regulatory region sequence-specific DNA binding"/>
    <property type="evidence" value="ECO:0007669"/>
    <property type="project" value="TreeGrafter"/>
</dbReference>
<feature type="domain" description="Nuclear receptor" evidence="12">
    <location>
        <begin position="79"/>
        <end position="155"/>
    </location>
</feature>
<dbReference type="PRINTS" id="PR00047">
    <property type="entry name" value="STROIDFINGER"/>
</dbReference>
<gene>
    <name evidence="14" type="ORF">MEDL_50750</name>
</gene>
<dbReference type="PROSITE" id="PS51030">
    <property type="entry name" value="NUCLEAR_REC_DBD_2"/>
    <property type="match status" value="1"/>
</dbReference>
<dbReference type="SUPFAM" id="SSF48508">
    <property type="entry name" value="Nuclear receptor ligand-binding domain"/>
    <property type="match status" value="1"/>
</dbReference>
<feature type="compositionally biased region" description="Basic and acidic residues" evidence="11">
    <location>
        <begin position="859"/>
        <end position="868"/>
    </location>
</feature>
<keyword evidence="10" id="KW-0539">Nucleus</keyword>
<dbReference type="Pfam" id="PF00105">
    <property type="entry name" value="zf-C4"/>
    <property type="match status" value="1"/>
</dbReference>
<feature type="domain" description="NR LBD" evidence="13">
    <location>
        <begin position="188"/>
        <end position="443"/>
    </location>
</feature>
<feature type="compositionally biased region" description="Basic and acidic residues" evidence="11">
    <location>
        <begin position="430"/>
        <end position="445"/>
    </location>
</feature>
<dbReference type="FunFam" id="3.30.50.10:FF:000013">
    <property type="entry name" value="Nuclear receptor subfamily 1 group D member 2"/>
    <property type="match status" value="1"/>
</dbReference>
<dbReference type="EMBL" id="CAJPWZ010002424">
    <property type="protein sequence ID" value="CAG2238341.1"/>
    <property type="molecule type" value="Genomic_DNA"/>
</dbReference>
<evidence type="ECO:0000256" key="10">
    <source>
        <dbReference type="ARBA" id="ARBA00023242"/>
    </source>
</evidence>
<evidence type="ECO:0000256" key="1">
    <source>
        <dbReference type="ARBA" id="ARBA00004496"/>
    </source>
</evidence>
<dbReference type="GO" id="GO:0008270">
    <property type="term" value="F:zinc ion binding"/>
    <property type="evidence" value="ECO:0007669"/>
    <property type="project" value="UniProtKB-KW"/>
</dbReference>
<keyword evidence="4" id="KW-0863">Zinc-finger</keyword>
<dbReference type="Proteomes" id="UP000683360">
    <property type="component" value="Unassembled WGS sequence"/>
</dbReference>
<feature type="compositionally biased region" description="Basic and acidic residues" evidence="11">
    <location>
        <begin position="776"/>
        <end position="793"/>
    </location>
</feature>
<feature type="compositionally biased region" description="Polar residues" evidence="11">
    <location>
        <begin position="839"/>
        <end position="855"/>
    </location>
</feature>
<evidence type="ECO:0000256" key="8">
    <source>
        <dbReference type="ARBA" id="ARBA00023163"/>
    </source>
</evidence>
<evidence type="ECO:0000256" key="4">
    <source>
        <dbReference type="ARBA" id="ARBA00022771"/>
    </source>
</evidence>
<evidence type="ECO:0000256" key="3">
    <source>
        <dbReference type="ARBA" id="ARBA00022723"/>
    </source>
</evidence>
<keyword evidence="9" id="KW-0675">Receptor</keyword>
<feature type="region of interest" description="Disordered" evidence="11">
    <location>
        <begin position="757"/>
        <end position="868"/>
    </location>
</feature>
<dbReference type="OrthoDB" id="7634782at2759"/>
<sequence length="1123" mass="126300">MDMKRSEMVSHSMDFQLSKMVMMVFLQGLSVVNKEQNFCRRRWRWPYEKSFRFGFHTIMNTTTMGKEASLDGLEFDGDTVLCRVCGDKASGFHYGVHACEGCKGFFRRSIQQKIQYRPCLKNQQCNIMRVNRNRCQYCRLKKCIAVGMSRDAVRFGRVPKKEKARIIEQMHRVNCQTQVNQLHTLLQNPDDLIQAVILAHRQTNTIPPQNVQTMREAALCNNDFLNVPSHMACPLNAQLARDPNDNSQEWEDFYDFYTPAIISVVNFAKSVPGFCILNQDDQVTLLKAATFEVLLVRHACLFDTDNGTMMFTCGKLFKRPPPDSTNSAGFLLDSMFDFAERFNMLKLAEEEIALFSAIVLLSPDRPGLRNVEQIEKLQNKLTESLQTVINTNHKEDTTLFAKLLMKTTDLRTLNTLHSEKSIGQGEGESGDGKMETNKNISDSRSEGSSPSDQSGATGYDSGCGSYDGSTGSGIRFPNDTHQVVLKTPYGTFYKEENAGYYGLVPDMPRRRCHTLDRETVTRPRLHTIDEGNRRRNTLDRDYMNKMVNKLSDKLEKRAAIRGDSMPPSICNSAASSPIPEEFHAYLNRTHHDFIPISMADSTSACSSRASPAFSRDSLLPFGSSSPCSPNSRSRSGSMGQDEFGPMRPRCYSFHMNSEGRASRVPRNLSATMYPDERISPDDLQYRLNPEMRRGSVGASFGPYARKKSPLAERSSDYLPKFSDNFLSQEHKLQRPGSDSYESSSLLRIPVPIAPGGSLWQHRSPSGHLKSSFKPIPPREEGIHGSQELQKEEISQPGSPMAVDQDDESEDKVKIFHKKFDKLRKHHIHNNTHGEEKSRPTTPDNSASNGTKSNESVAMEPKKNEKAKKSTIEAHPQLFAHLNSPVQKSYNPFMSHQQLVTSNNREQLLLNVPRVMKSTVQKSQFVDNGVPQKSDKEFAGDVADRDLHHSTKLHLKDKLLRKYDSTENLSKIDQGHGSNENVANHSIVENGQNSAMLGDNQSNPFAQMQRYNGPHVMGPIGQNAQGMVYPQMYPGGVPMHPAFIGAAYNSIQAMNLLPAYNQHLAGMQQLAQLCVNPHNRGEGEGQPLNLTRPPLTMPSNMPQVMPQVTLEEILDRKIKEEISS</sequence>
<feature type="compositionally biased region" description="Low complexity" evidence="11">
    <location>
        <begin position="622"/>
        <end position="637"/>
    </location>
</feature>
<protein>
    <submittedName>
        <fullName evidence="14">Uncharacterized protein</fullName>
    </submittedName>
</protein>
<dbReference type="GO" id="GO:0045944">
    <property type="term" value="P:positive regulation of transcription by RNA polymerase II"/>
    <property type="evidence" value="ECO:0007669"/>
    <property type="project" value="TreeGrafter"/>
</dbReference>
<comment type="subcellular location">
    <subcellularLocation>
        <location evidence="1">Cytoplasm</location>
    </subcellularLocation>
</comment>
<dbReference type="Gene3D" id="1.10.565.10">
    <property type="entry name" value="Retinoid X Receptor"/>
    <property type="match status" value="1"/>
</dbReference>
<dbReference type="GO" id="GO:0030154">
    <property type="term" value="P:cell differentiation"/>
    <property type="evidence" value="ECO:0007669"/>
    <property type="project" value="TreeGrafter"/>
</dbReference>
<keyword evidence="8" id="KW-0804">Transcription</keyword>
<keyword evidence="15" id="KW-1185">Reference proteome</keyword>
<evidence type="ECO:0000259" key="13">
    <source>
        <dbReference type="PROSITE" id="PS51843"/>
    </source>
</evidence>
<dbReference type="InterPro" id="IPR013088">
    <property type="entry name" value="Znf_NHR/GATA"/>
</dbReference>
<accession>A0A8S3TZ71</accession>
<dbReference type="InterPro" id="IPR001723">
    <property type="entry name" value="Nuclear_hrmn_rcpt"/>
</dbReference>
<dbReference type="GO" id="GO:0000122">
    <property type="term" value="P:negative regulation of transcription by RNA polymerase II"/>
    <property type="evidence" value="ECO:0007669"/>
    <property type="project" value="TreeGrafter"/>
</dbReference>
<feature type="compositionally biased region" description="Low complexity" evidence="11">
    <location>
        <begin position="446"/>
        <end position="464"/>
    </location>
</feature>
<feature type="region of interest" description="Disordered" evidence="11">
    <location>
        <begin position="618"/>
        <end position="650"/>
    </location>
</feature>
<evidence type="ECO:0000256" key="2">
    <source>
        <dbReference type="ARBA" id="ARBA00008092"/>
    </source>
</evidence>
<dbReference type="SMART" id="SM00399">
    <property type="entry name" value="ZnF_C4"/>
    <property type="match status" value="1"/>
</dbReference>
<dbReference type="Gene3D" id="3.30.50.10">
    <property type="entry name" value="Erythroid Transcription Factor GATA-1, subunit A"/>
    <property type="match status" value="1"/>
</dbReference>
<evidence type="ECO:0000256" key="5">
    <source>
        <dbReference type="ARBA" id="ARBA00022833"/>
    </source>
</evidence>
<dbReference type="GO" id="GO:0009755">
    <property type="term" value="P:hormone-mediated signaling pathway"/>
    <property type="evidence" value="ECO:0007669"/>
    <property type="project" value="TreeGrafter"/>
</dbReference>
<dbReference type="InterPro" id="IPR035500">
    <property type="entry name" value="NHR-like_dom_sf"/>
</dbReference>
<evidence type="ECO:0000313" key="14">
    <source>
        <dbReference type="EMBL" id="CAG2238341.1"/>
    </source>
</evidence>
<dbReference type="GO" id="GO:0004879">
    <property type="term" value="F:nuclear receptor activity"/>
    <property type="evidence" value="ECO:0007669"/>
    <property type="project" value="InterPro"/>
</dbReference>
<feature type="region of interest" description="Disordered" evidence="11">
    <location>
        <begin position="416"/>
        <end position="464"/>
    </location>
</feature>
<dbReference type="PANTHER" id="PTHR24082:SF473">
    <property type="entry name" value="ECDYSONE-INDUCED PROTEIN 75B, ISOFORM B"/>
    <property type="match status" value="1"/>
</dbReference>
<dbReference type="GO" id="GO:0005737">
    <property type="term" value="C:cytoplasm"/>
    <property type="evidence" value="ECO:0007669"/>
    <property type="project" value="UniProtKB-SubCell"/>
</dbReference>
<keyword evidence="3" id="KW-0479">Metal-binding</keyword>
<dbReference type="SUPFAM" id="SSF57716">
    <property type="entry name" value="Glucocorticoid receptor-like (DNA-binding domain)"/>
    <property type="match status" value="1"/>
</dbReference>
<dbReference type="InterPro" id="IPR000536">
    <property type="entry name" value="Nucl_hrmn_rcpt_lig-bd"/>
</dbReference>
<keyword evidence="5" id="KW-0862">Zinc</keyword>
<evidence type="ECO:0000259" key="12">
    <source>
        <dbReference type="PROSITE" id="PS51030"/>
    </source>
</evidence>
<dbReference type="PANTHER" id="PTHR24082">
    <property type="entry name" value="NUCLEAR HORMONE RECEPTOR"/>
    <property type="match status" value="1"/>
</dbReference>
<keyword evidence="7" id="KW-0238">DNA-binding</keyword>
<dbReference type="InterPro" id="IPR001728">
    <property type="entry name" value="ThyrH_rcpt"/>
</dbReference>
<name>A0A8S3TZ71_MYTED</name>
<evidence type="ECO:0000256" key="7">
    <source>
        <dbReference type="ARBA" id="ARBA00023125"/>
    </source>
</evidence>
<dbReference type="PROSITE" id="PS51843">
    <property type="entry name" value="NR_LBD"/>
    <property type="match status" value="1"/>
</dbReference>
<evidence type="ECO:0000313" key="15">
    <source>
        <dbReference type="Proteomes" id="UP000683360"/>
    </source>
</evidence>
<evidence type="ECO:0000256" key="11">
    <source>
        <dbReference type="SAM" id="MobiDB-lite"/>
    </source>
</evidence>
<keyword evidence="6" id="KW-0805">Transcription regulation</keyword>
<organism evidence="14 15">
    <name type="scientific">Mytilus edulis</name>
    <name type="common">Blue mussel</name>
    <dbReference type="NCBI Taxonomy" id="6550"/>
    <lineage>
        <taxon>Eukaryota</taxon>
        <taxon>Metazoa</taxon>
        <taxon>Spiralia</taxon>
        <taxon>Lophotrochozoa</taxon>
        <taxon>Mollusca</taxon>
        <taxon>Bivalvia</taxon>
        <taxon>Autobranchia</taxon>
        <taxon>Pteriomorphia</taxon>
        <taxon>Mytilida</taxon>
        <taxon>Mytiloidea</taxon>
        <taxon>Mytilidae</taxon>
        <taxon>Mytilinae</taxon>
        <taxon>Mytilus</taxon>
    </lineage>
</organism>
<dbReference type="InterPro" id="IPR001628">
    <property type="entry name" value="Znf_hrmn_rcpt"/>
</dbReference>
<dbReference type="CDD" id="cd07166">
    <property type="entry name" value="NR_DBD_REV_ERB"/>
    <property type="match status" value="1"/>
</dbReference>
<dbReference type="PROSITE" id="PS00031">
    <property type="entry name" value="NUCLEAR_REC_DBD_1"/>
    <property type="match status" value="1"/>
</dbReference>
<dbReference type="PRINTS" id="PR00398">
    <property type="entry name" value="STRDHORMONER"/>
</dbReference>
<dbReference type="InterPro" id="IPR050234">
    <property type="entry name" value="Nuclear_hormone_rcpt_NR1"/>
</dbReference>
<evidence type="ECO:0000256" key="9">
    <source>
        <dbReference type="ARBA" id="ARBA00023170"/>
    </source>
</evidence>
<feature type="compositionally biased region" description="Basic residues" evidence="11">
    <location>
        <begin position="814"/>
        <end position="829"/>
    </location>
</feature>
<reference evidence="14" key="1">
    <citation type="submission" date="2021-03" db="EMBL/GenBank/DDBJ databases">
        <authorList>
            <person name="Bekaert M."/>
        </authorList>
    </citation>
    <scope>NUCLEOTIDE SEQUENCE</scope>
</reference>
<dbReference type="SMART" id="SM00430">
    <property type="entry name" value="HOLI"/>
    <property type="match status" value="1"/>
</dbReference>
<dbReference type="Pfam" id="PF00104">
    <property type="entry name" value="Hormone_recep"/>
    <property type="match status" value="1"/>
</dbReference>
<proteinExistence type="inferred from homology"/>
<comment type="similarity">
    <text evidence="2">Belongs to the nuclear hormone receptor family. NR1 subfamily.</text>
</comment>